<feature type="region of interest" description="Disordered" evidence="1">
    <location>
        <begin position="1"/>
        <end position="45"/>
    </location>
</feature>
<sequence length="245" mass="27814">MTTNQRKETASQKYRPKFKENPELHADPLRRERARDSKRREVVKKMEADEDLRILARERIRLKERMQATRNRRKEEQVKQSGTRYNSPRTLGKAVVKVKRNLSANSTKAVEFVKKKLLLNSKDSDNKSINEESPPTSYQASKPAAEACHKTSGTVCAAVLSKDICAGLYVVVQLLCKSGKKNYSISLCGGGGCQRDMEEDGEIKVQFLATIDSKRFTEIVNDISSFSVKTLSGSWKRQRKVLMEI</sequence>
<feature type="region of interest" description="Disordered" evidence="1">
    <location>
        <begin position="65"/>
        <end position="89"/>
    </location>
</feature>
<feature type="compositionally biased region" description="Basic and acidic residues" evidence="1">
    <location>
        <begin position="65"/>
        <end position="78"/>
    </location>
</feature>
<name>A0A8X6J952_TRICU</name>
<proteinExistence type="predicted"/>
<evidence type="ECO:0000256" key="1">
    <source>
        <dbReference type="SAM" id="MobiDB-lite"/>
    </source>
</evidence>
<feature type="compositionally biased region" description="Polar residues" evidence="1">
    <location>
        <begin position="79"/>
        <end position="89"/>
    </location>
</feature>
<accession>A0A8X6J952</accession>
<dbReference type="Proteomes" id="UP000887116">
    <property type="component" value="Unassembled WGS sequence"/>
</dbReference>
<feature type="compositionally biased region" description="Basic and acidic residues" evidence="1">
    <location>
        <begin position="1"/>
        <end position="10"/>
    </location>
</feature>
<evidence type="ECO:0000313" key="2">
    <source>
        <dbReference type="EMBL" id="GFQ97215.1"/>
    </source>
</evidence>
<dbReference type="AlphaFoldDB" id="A0A8X6J952"/>
<evidence type="ECO:0000313" key="3">
    <source>
        <dbReference type="Proteomes" id="UP000887116"/>
    </source>
</evidence>
<gene>
    <name evidence="2" type="ORF">TNCT_540391</name>
</gene>
<feature type="compositionally biased region" description="Basic and acidic residues" evidence="1">
    <location>
        <begin position="17"/>
        <end position="45"/>
    </location>
</feature>
<dbReference type="EMBL" id="BMAO01034528">
    <property type="protein sequence ID" value="GFQ97215.1"/>
    <property type="molecule type" value="Genomic_DNA"/>
</dbReference>
<protein>
    <submittedName>
        <fullName evidence="2">Uncharacterized protein</fullName>
    </submittedName>
</protein>
<keyword evidence="3" id="KW-1185">Reference proteome</keyword>
<organism evidence="2 3">
    <name type="scientific">Trichonephila clavata</name>
    <name type="common">Joro spider</name>
    <name type="synonym">Nephila clavata</name>
    <dbReference type="NCBI Taxonomy" id="2740835"/>
    <lineage>
        <taxon>Eukaryota</taxon>
        <taxon>Metazoa</taxon>
        <taxon>Ecdysozoa</taxon>
        <taxon>Arthropoda</taxon>
        <taxon>Chelicerata</taxon>
        <taxon>Arachnida</taxon>
        <taxon>Araneae</taxon>
        <taxon>Araneomorphae</taxon>
        <taxon>Entelegynae</taxon>
        <taxon>Araneoidea</taxon>
        <taxon>Nephilidae</taxon>
        <taxon>Trichonephila</taxon>
    </lineage>
</organism>
<comment type="caution">
    <text evidence="2">The sequence shown here is derived from an EMBL/GenBank/DDBJ whole genome shotgun (WGS) entry which is preliminary data.</text>
</comment>
<reference evidence="2" key="1">
    <citation type="submission" date="2020-07" db="EMBL/GenBank/DDBJ databases">
        <title>Multicomponent nature underlies the extraordinary mechanical properties of spider dragline silk.</title>
        <authorList>
            <person name="Kono N."/>
            <person name="Nakamura H."/>
            <person name="Mori M."/>
            <person name="Yoshida Y."/>
            <person name="Ohtoshi R."/>
            <person name="Malay A.D."/>
            <person name="Moran D.A.P."/>
            <person name="Tomita M."/>
            <person name="Numata K."/>
            <person name="Arakawa K."/>
        </authorList>
    </citation>
    <scope>NUCLEOTIDE SEQUENCE</scope>
</reference>